<dbReference type="InterPro" id="IPR036250">
    <property type="entry name" value="AcylCo_DH-like_C"/>
</dbReference>
<dbReference type="GO" id="GO:0050660">
    <property type="term" value="F:flavin adenine dinucleotide binding"/>
    <property type="evidence" value="ECO:0007669"/>
    <property type="project" value="InterPro"/>
</dbReference>
<dbReference type="InterPro" id="IPR013786">
    <property type="entry name" value="AcylCoA_DH/ox_N"/>
</dbReference>
<keyword evidence="4" id="KW-0274">FAD</keyword>
<accession>A0A382B5Q6</accession>
<dbReference type="AlphaFoldDB" id="A0A382B5Q6"/>
<reference evidence="8" key="1">
    <citation type="submission" date="2018-05" db="EMBL/GenBank/DDBJ databases">
        <authorList>
            <person name="Lanie J.A."/>
            <person name="Ng W.-L."/>
            <person name="Kazmierczak K.M."/>
            <person name="Andrzejewski T.M."/>
            <person name="Davidsen T.M."/>
            <person name="Wayne K.J."/>
            <person name="Tettelin H."/>
            <person name="Glass J.I."/>
            <person name="Rusch D."/>
            <person name="Podicherti R."/>
            <person name="Tsui H.-C.T."/>
            <person name="Winkler M.E."/>
        </authorList>
    </citation>
    <scope>NUCLEOTIDE SEQUENCE</scope>
</reference>
<dbReference type="InterPro" id="IPR037069">
    <property type="entry name" value="AcylCoA_DH/ox_N_sf"/>
</dbReference>
<evidence type="ECO:0000256" key="4">
    <source>
        <dbReference type="ARBA" id="ARBA00022827"/>
    </source>
</evidence>
<dbReference type="Gene3D" id="1.20.140.10">
    <property type="entry name" value="Butyryl-CoA Dehydrogenase, subunit A, domain 3"/>
    <property type="match status" value="1"/>
</dbReference>
<evidence type="ECO:0000259" key="6">
    <source>
        <dbReference type="Pfam" id="PF00441"/>
    </source>
</evidence>
<evidence type="ECO:0000256" key="1">
    <source>
        <dbReference type="ARBA" id="ARBA00001974"/>
    </source>
</evidence>
<comment type="cofactor">
    <cofactor evidence="1">
        <name>FAD</name>
        <dbReference type="ChEBI" id="CHEBI:57692"/>
    </cofactor>
</comment>
<dbReference type="SUPFAM" id="SSF56645">
    <property type="entry name" value="Acyl-CoA dehydrogenase NM domain-like"/>
    <property type="match status" value="1"/>
</dbReference>
<evidence type="ECO:0000256" key="3">
    <source>
        <dbReference type="ARBA" id="ARBA00022630"/>
    </source>
</evidence>
<dbReference type="PANTHER" id="PTHR43884:SF20">
    <property type="entry name" value="ACYL-COA DEHYDROGENASE FADE28"/>
    <property type="match status" value="1"/>
</dbReference>
<dbReference type="PANTHER" id="PTHR43884">
    <property type="entry name" value="ACYL-COA DEHYDROGENASE"/>
    <property type="match status" value="1"/>
</dbReference>
<comment type="similarity">
    <text evidence="2">Belongs to the acyl-CoA dehydrogenase family.</text>
</comment>
<evidence type="ECO:0000256" key="5">
    <source>
        <dbReference type="ARBA" id="ARBA00023002"/>
    </source>
</evidence>
<dbReference type="SUPFAM" id="SSF47203">
    <property type="entry name" value="Acyl-CoA dehydrogenase C-terminal domain-like"/>
    <property type="match status" value="1"/>
</dbReference>
<organism evidence="8">
    <name type="scientific">marine metagenome</name>
    <dbReference type="NCBI Taxonomy" id="408172"/>
    <lineage>
        <taxon>unclassified sequences</taxon>
        <taxon>metagenomes</taxon>
        <taxon>ecological metagenomes</taxon>
    </lineage>
</organism>
<dbReference type="InterPro" id="IPR009100">
    <property type="entry name" value="AcylCoA_DH/oxidase_NM_dom_sf"/>
</dbReference>
<proteinExistence type="inferred from homology"/>
<feature type="domain" description="Acyl-CoA dehydrogenase/oxidase N-terminal" evidence="7">
    <location>
        <begin position="6"/>
        <end position="117"/>
    </location>
</feature>
<dbReference type="InterPro" id="IPR009075">
    <property type="entry name" value="AcylCo_DH/oxidase_C"/>
</dbReference>
<dbReference type="Pfam" id="PF00441">
    <property type="entry name" value="Acyl-CoA_dh_1"/>
    <property type="match status" value="1"/>
</dbReference>
<evidence type="ECO:0000313" key="8">
    <source>
        <dbReference type="EMBL" id="SVB08603.1"/>
    </source>
</evidence>
<feature type="domain" description="Acyl-CoA dehydrogenase/oxidase C-terminal" evidence="6">
    <location>
        <begin position="189"/>
        <end position="335"/>
    </location>
</feature>
<sequence>MRFAFTDDQVLFADTVRDILAEECPPSAVRSAWDDPEGRVPGLWETLAATGVLGVAAPGSHGGLGMSTCDLVLLLEELGYAACPEPVAEHAAVAIPILRDHAPGPLADEWLGRAADGSAVLTAGAPIDSFVLAAERADLALLCTGGEVHAVPAGAFASTPLRSVDHARRLSRVDWSPTADTLVSDDPSVVDEVLDRGALAAAAQAVGVGRRLLDLTVAYVAEREQFGRPVGVNQAVKHHCSNMAIALEFAAPMVHKAAWSRTNGEGPEGGDPAIDVAMAKALASDAVDLACRSALQCHGAIGYTIEHDLQLWLKRGWALSASWGDAAHHRRRVAVGLLVG</sequence>
<evidence type="ECO:0000259" key="7">
    <source>
        <dbReference type="Pfam" id="PF02771"/>
    </source>
</evidence>
<dbReference type="Pfam" id="PF02771">
    <property type="entry name" value="Acyl-CoA_dh_N"/>
    <property type="match status" value="1"/>
</dbReference>
<evidence type="ECO:0008006" key="9">
    <source>
        <dbReference type="Google" id="ProtNLM"/>
    </source>
</evidence>
<dbReference type="EMBL" id="UINC01028140">
    <property type="protein sequence ID" value="SVB08603.1"/>
    <property type="molecule type" value="Genomic_DNA"/>
</dbReference>
<protein>
    <recommendedName>
        <fullName evidence="9">Acyl-CoA dehydrogenase/oxidase C-terminal domain-containing protein</fullName>
    </recommendedName>
</protein>
<dbReference type="GO" id="GO:0003995">
    <property type="term" value="F:acyl-CoA dehydrogenase activity"/>
    <property type="evidence" value="ECO:0007669"/>
    <property type="project" value="TreeGrafter"/>
</dbReference>
<keyword evidence="3" id="KW-0285">Flavoprotein</keyword>
<name>A0A382B5Q6_9ZZZZ</name>
<evidence type="ECO:0000256" key="2">
    <source>
        <dbReference type="ARBA" id="ARBA00009347"/>
    </source>
</evidence>
<keyword evidence="5" id="KW-0560">Oxidoreductase</keyword>
<gene>
    <name evidence="8" type="ORF">METZ01_LOCUS161457</name>
</gene>
<dbReference type="Gene3D" id="1.10.540.10">
    <property type="entry name" value="Acyl-CoA dehydrogenase/oxidase, N-terminal domain"/>
    <property type="match status" value="1"/>
</dbReference>